<accession>A0A2P8D6K2</accession>
<dbReference type="RefSeq" id="WP_106585125.1">
    <property type="nucleotide sequence ID" value="NZ_PYGA01000017.1"/>
</dbReference>
<gene>
    <name evidence="3" type="ORF">CLV63_11742</name>
</gene>
<proteinExistence type="predicted"/>
<keyword evidence="2" id="KW-0812">Transmembrane</keyword>
<dbReference type="OrthoDB" id="3854538at2"/>
<keyword evidence="4" id="KW-1185">Reference proteome</keyword>
<dbReference type="Proteomes" id="UP000240542">
    <property type="component" value="Unassembled WGS sequence"/>
</dbReference>
<comment type="caution">
    <text evidence="3">The sequence shown here is derived from an EMBL/GenBank/DDBJ whole genome shotgun (WGS) entry which is preliminary data.</text>
</comment>
<evidence type="ECO:0008006" key="5">
    <source>
        <dbReference type="Google" id="ProtNLM"/>
    </source>
</evidence>
<feature type="transmembrane region" description="Helical" evidence="2">
    <location>
        <begin position="89"/>
        <end position="107"/>
    </location>
</feature>
<feature type="transmembrane region" description="Helical" evidence="2">
    <location>
        <begin position="64"/>
        <end position="83"/>
    </location>
</feature>
<organism evidence="3 4">
    <name type="scientific">Murinocardiopsis flavida</name>
    <dbReference type="NCBI Taxonomy" id="645275"/>
    <lineage>
        <taxon>Bacteria</taxon>
        <taxon>Bacillati</taxon>
        <taxon>Actinomycetota</taxon>
        <taxon>Actinomycetes</taxon>
        <taxon>Streptosporangiales</taxon>
        <taxon>Nocardiopsidaceae</taxon>
        <taxon>Murinocardiopsis</taxon>
    </lineage>
</organism>
<reference evidence="3 4" key="1">
    <citation type="submission" date="2018-03" db="EMBL/GenBank/DDBJ databases">
        <title>Genomic Encyclopedia of Archaeal and Bacterial Type Strains, Phase II (KMG-II): from individual species to whole genera.</title>
        <authorList>
            <person name="Goeker M."/>
        </authorList>
    </citation>
    <scope>NUCLEOTIDE SEQUENCE [LARGE SCALE GENOMIC DNA]</scope>
    <source>
        <strain evidence="3 4">DSM 45312</strain>
    </source>
</reference>
<sequence>MSDDFREDVSAAAASSRSLGPDYDDAVAAGLVDRIGAEIDARIDAKLAQQPRPGLVWKPVHTSLALSALGLMVACGALLVGMVTGAMELAFVVWPPIALSAMVYAVVRDARR</sequence>
<dbReference type="EMBL" id="PYGA01000017">
    <property type="protein sequence ID" value="PSK92837.1"/>
    <property type="molecule type" value="Genomic_DNA"/>
</dbReference>
<evidence type="ECO:0000313" key="3">
    <source>
        <dbReference type="EMBL" id="PSK92837.1"/>
    </source>
</evidence>
<keyword evidence="2" id="KW-0472">Membrane</keyword>
<feature type="region of interest" description="Disordered" evidence="1">
    <location>
        <begin position="1"/>
        <end position="23"/>
    </location>
</feature>
<evidence type="ECO:0000256" key="1">
    <source>
        <dbReference type="SAM" id="MobiDB-lite"/>
    </source>
</evidence>
<evidence type="ECO:0000313" key="4">
    <source>
        <dbReference type="Proteomes" id="UP000240542"/>
    </source>
</evidence>
<keyword evidence="2" id="KW-1133">Transmembrane helix</keyword>
<name>A0A2P8D6K2_9ACTN</name>
<evidence type="ECO:0000256" key="2">
    <source>
        <dbReference type="SAM" id="Phobius"/>
    </source>
</evidence>
<protein>
    <recommendedName>
        <fullName evidence="5">DUF3040 family protein</fullName>
    </recommendedName>
</protein>
<dbReference type="AlphaFoldDB" id="A0A2P8D6K2"/>